<proteinExistence type="predicted"/>
<gene>
    <name evidence="1" type="ORF">IPV69_25460</name>
</gene>
<organism evidence="1 2">
    <name type="scientific">Humisphaera borealis</name>
    <dbReference type="NCBI Taxonomy" id="2807512"/>
    <lineage>
        <taxon>Bacteria</taxon>
        <taxon>Pseudomonadati</taxon>
        <taxon>Planctomycetota</taxon>
        <taxon>Phycisphaerae</taxon>
        <taxon>Tepidisphaerales</taxon>
        <taxon>Tepidisphaeraceae</taxon>
        <taxon>Humisphaera</taxon>
    </lineage>
</organism>
<keyword evidence="2" id="KW-1185">Reference proteome</keyword>
<reference evidence="1 2" key="1">
    <citation type="submission" date="2020-10" db="EMBL/GenBank/DDBJ databases">
        <title>Wide distribution of Phycisphaera-like planctomycetes from WD2101 soil group in peatlands and genome analysis of the first cultivated representative.</title>
        <authorList>
            <person name="Dedysh S.N."/>
            <person name="Beletsky A.V."/>
            <person name="Ivanova A."/>
            <person name="Kulichevskaya I.S."/>
            <person name="Suzina N.E."/>
            <person name="Philippov D.A."/>
            <person name="Rakitin A.L."/>
            <person name="Mardanov A.V."/>
            <person name="Ravin N.V."/>
        </authorList>
    </citation>
    <scope>NUCLEOTIDE SEQUENCE [LARGE SCALE GENOMIC DNA]</scope>
    <source>
        <strain evidence="1 2">M1803</strain>
    </source>
</reference>
<evidence type="ECO:0000313" key="2">
    <source>
        <dbReference type="Proteomes" id="UP000593765"/>
    </source>
</evidence>
<name>A0A7M2WXG8_9BACT</name>
<evidence type="ECO:0000313" key="1">
    <source>
        <dbReference type="EMBL" id="QOV89501.1"/>
    </source>
</evidence>
<dbReference type="KEGG" id="hbs:IPV69_25460"/>
<dbReference type="RefSeq" id="WP_206292545.1">
    <property type="nucleotide sequence ID" value="NZ_CP063458.1"/>
</dbReference>
<accession>A0A7M2WXG8</accession>
<protein>
    <submittedName>
        <fullName evidence="1">Uncharacterized protein</fullName>
    </submittedName>
</protein>
<dbReference type="EMBL" id="CP063458">
    <property type="protein sequence ID" value="QOV89501.1"/>
    <property type="molecule type" value="Genomic_DNA"/>
</dbReference>
<sequence>MGKKQPPKPYWEMNAAELAEATKELDRPIPASKLRSLTKTEKAQFEKARKSPARSVFVLRDAEGVTLLRLDPAVLKSATKYAADHQMSLSDVINRSLKGMLAMVG</sequence>
<dbReference type="Proteomes" id="UP000593765">
    <property type="component" value="Chromosome"/>
</dbReference>
<dbReference type="AlphaFoldDB" id="A0A7M2WXG8"/>